<evidence type="ECO:0008006" key="3">
    <source>
        <dbReference type="Google" id="ProtNLM"/>
    </source>
</evidence>
<organism evidence="1 2">
    <name type="scientific">Macrolepiota fuliginosa MF-IS2</name>
    <dbReference type="NCBI Taxonomy" id="1400762"/>
    <lineage>
        <taxon>Eukaryota</taxon>
        <taxon>Fungi</taxon>
        <taxon>Dikarya</taxon>
        <taxon>Basidiomycota</taxon>
        <taxon>Agaricomycotina</taxon>
        <taxon>Agaricomycetes</taxon>
        <taxon>Agaricomycetidae</taxon>
        <taxon>Agaricales</taxon>
        <taxon>Agaricineae</taxon>
        <taxon>Agaricaceae</taxon>
        <taxon>Macrolepiota</taxon>
    </lineage>
</organism>
<dbReference type="Gene3D" id="3.80.10.10">
    <property type="entry name" value="Ribonuclease Inhibitor"/>
    <property type="match status" value="1"/>
</dbReference>
<keyword evidence="2" id="KW-1185">Reference proteome</keyword>
<accession>A0A9P5XFM3</accession>
<evidence type="ECO:0000313" key="1">
    <source>
        <dbReference type="EMBL" id="KAF9448916.1"/>
    </source>
</evidence>
<dbReference type="AlphaFoldDB" id="A0A9P5XFM3"/>
<gene>
    <name evidence="1" type="ORF">P691DRAFT_704183</name>
</gene>
<evidence type="ECO:0000313" key="2">
    <source>
        <dbReference type="Proteomes" id="UP000807342"/>
    </source>
</evidence>
<dbReference type="SUPFAM" id="SSF52047">
    <property type="entry name" value="RNI-like"/>
    <property type="match status" value="1"/>
</dbReference>
<proteinExistence type="predicted"/>
<protein>
    <recommendedName>
        <fullName evidence="3">F-box domain-containing protein</fullName>
    </recommendedName>
</protein>
<dbReference type="InterPro" id="IPR032675">
    <property type="entry name" value="LRR_dom_sf"/>
</dbReference>
<comment type="caution">
    <text evidence="1">The sequence shown here is derived from an EMBL/GenBank/DDBJ whole genome shotgun (WGS) entry which is preliminary data.</text>
</comment>
<reference evidence="1" key="1">
    <citation type="submission" date="2020-11" db="EMBL/GenBank/DDBJ databases">
        <authorList>
            <consortium name="DOE Joint Genome Institute"/>
            <person name="Ahrendt S."/>
            <person name="Riley R."/>
            <person name="Andreopoulos W."/>
            <person name="Labutti K."/>
            <person name="Pangilinan J."/>
            <person name="Ruiz-Duenas F.J."/>
            <person name="Barrasa J.M."/>
            <person name="Sanchez-Garcia M."/>
            <person name="Camarero S."/>
            <person name="Miyauchi S."/>
            <person name="Serrano A."/>
            <person name="Linde D."/>
            <person name="Babiker R."/>
            <person name="Drula E."/>
            <person name="Ayuso-Fernandez I."/>
            <person name="Pacheco R."/>
            <person name="Padilla G."/>
            <person name="Ferreira P."/>
            <person name="Barriuso J."/>
            <person name="Kellner H."/>
            <person name="Castanera R."/>
            <person name="Alfaro M."/>
            <person name="Ramirez L."/>
            <person name="Pisabarro A.G."/>
            <person name="Kuo A."/>
            <person name="Tritt A."/>
            <person name="Lipzen A."/>
            <person name="He G."/>
            <person name="Yan M."/>
            <person name="Ng V."/>
            <person name="Cullen D."/>
            <person name="Martin F."/>
            <person name="Rosso M.-N."/>
            <person name="Henrissat B."/>
            <person name="Hibbett D."/>
            <person name="Martinez A.T."/>
            <person name="Grigoriev I.V."/>
        </authorList>
    </citation>
    <scope>NUCLEOTIDE SEQUENCE</scope>
    <source>
        <strain evidence="1">MF-IS2</strain>
    </source>
</reference>
<sequence>MLASGSTHVFENTKELRFSSYPLFQPQGEGSASVVQAVLENIFNAISALRSLKTVIWFYYPRHDPVGLADDFIRALGTIPTFHSFGDLCILSSPPQTLSLQPLSGLRSITCSSCWQGPQLVSEIASLLARCPELSCLHFNGASSVRFADLFAEVNKSGQSLPLKRLCSVGMSIIADDIAKSIRHFQSLESLSISRDLMDPAKVSDEIYIVLRQHNVPLKEMKVEINPFLIDYLASYSGLRDLQLVSHPFVNHPPMIVDKFYTKALPMHRETLEQLEITSEYASVWTKLPSIDHLQEVAKCQRLRGLKIWVDFGGVEPQRDYMAACDAWLAVGAQLPELTDMWISPSYVSLFRGPRVEAEDLLLAVLSRMRKETRKRFLVNNF</sequence>
<dbReference type="OrthoDB" id="3541472at2759"/>
<dbReference type="Proteomes" id="UP000807342">
    <property type="component" value="Unassembled WGS sequence"/>
</dbReference>
<name>A0A9P5XFM3_9AGAR</name>
<dbReference type="EMBL" id="MU151146">
    <property type="protein sequence ID" value="KAF9448916.1"/>
    <property type="molecule type" value="Genomic_DNA"/>
</dbReference>